<proteinExistence type="predicted"/>
<keyword evidence="3" id="KW-1185">Reference proteome</keyword>
<gene>
    <name evidence="2" type="ORF">IDH41_23945</name>
</gene>
<keyword evidence="1" id="KW-0812">Transmembrane</keyword>
<protein>
    <submittedName>
        <fullName evidence="2">Uncharacterized protein</fullName>
    </submittedName>
</protein>
<dbReference type="EMBL" id="JACXIY010000033">
    <property type="protein sequence ID" value="MBD2871648.1"/>
    <property type="molecule type" value="Genomic_DNA"/>
</dbReference>
<name>A0A927CP48_9BACL</name>
<reference evidence="2" key="1">
    <citation type="submission" date="2020-09" db="EMBL/GenBank/DDBJ databases">
        <title>A novel bacterium of genus Paenibacillus, isolated from South China Sea.</title>
        <authorList>
            <person name="Huang H."/>
            <person name="Mo K."/>
            <person name="Hu Y."/>
        </authorList>
    </citation>
    <scope>NUCLEOTIDE SEQUENCE</scope>
    <source>
        <strain evidence="2">IB182493</strain>
    </source>
</reference>
<dbReference type="SUPFAM" id="SSF82171">
    <property type="entry name" value="DPP6 N-terminal domain-like"/>
    <property type="match status" value="1"/>
</dbReference>
<feature type="transmembrane region" description="Helical" evidence="1">
    <location>
        <begin position="44"/>
        <end position="62"/>
    </location>
</feature>
<keyword evidence="1" id="KW-0472">Membrane</keyword>
<dbReference type="Proteomes" id="UP000632125">
    <property type="component" value="Unassembled WGS sequence"/>
</dbReference>
<dbReference type="InterPro" id="IPR011042">
    <property type="entry name" value="6-blade_b-propeller_TolB-like"/>
</dbReference>
<organism evidence="2 3">
    <name type="scientific">Paenibacillus arenilitoris</name>
    <dbReference type="NCBI Taxonomy" id="2772299"/>
    <lineage>
        <taxon>Bacteria</taxon>
        <taxon>Bacillati</taxon>
        <taxon>Bacillota</taxon>
        <taxon>Bacilli</taxon>
        <taxon>Bacillales</taxon>
        <taxon>Paenibacillaceae</taxon>
        <taxon>Paenibacillus</taxon>
    </lineage>
</organism>
<evidence type="ECO:0000313" key="3">
    <source>
        <dbReference type="Proteomes" id="UP000632125"/>
    </source>
</evidence>
<accession>A0A927CP48</accession>
<keyword evidence="1" id="KW-1133">Transmembrane helix</keyword>
<sequence length="664" mass="74097">MSEGYMEESLHRLKSRLPVDEQLKKRLRASIPGWRRRRIIRRSAWISAVTAMVLMLVFTLQYPGAKTTVEAAALQIRNQVSFVDIGSGTPLGVSEFEGTVYIPVEEGGVHAYDGSGYREVTEREADDVKVDPSGTKLLLSNKGTIGVHDLSSGSYTELLRGDGTALFYEQPTWKDERTILYVKKVIEPRPTHGFDVLESTIYAMDIVSGKAEAIGEGAYPSYAAGSKSIVFQRERDSVYQVIRMELASGDETVIDEGRFPSVSQDGGYVAYVKTETGRRELKPNAYVQEDVDQMWISDVDGRTKRKVTENLPIQTTIDEREWADQLKEGDPEQTLQQSGLYSYYQSSWGTNAESLYVLKGGNAEGAQLRVMRIDFAEEALGAAETVEAFNQARIRRDLDFARSLLRNDPEFVIVSNPRQVSYSVIGSGEEAGRAYVDVEEYWSYTANPAYSIEKVRYYVSASPNGFLIDEMEKRGELTVSERPDGSIELQEEDGSKRTLLTRGDLPKELVPQGDYRFASLAYIPGQNKLIFTIQALQDEEAGQKASVIVASYDAAQKTFEQLGRIDTLRGMNNVGVSNMIVSASGGYAALDLFSDDDPAFGSHTVLIDLKQKEQLSIEEQTGETEATTGFAYYWEGDSLHFMLASGEETIHYKWDAVNKQLHRP</sequence>
<dbReference type="Gene3D" id="2.120.10.30">
    <property type="entry name" value="TolB, C-terminal domain"/>
    <property type="match status" value="1"/>
</dbReference>
<dbReference type="AlphaFoldDB" id="A0A927CP48"/>
<dbReference type="RefSeq" id="WP_190865627.1">
    <property type="nucleotide sequence ID" value="NZ_JACXIY010000033.1"/>
</dbReference>
<evidence type="ECO:0000313" key="2">
    <source>
        <dbReference type="EMBL" id="MBD2871648.1"/>
    </source>
</evidence>
<comment type="caution">
    <text evidence="2">The sequence shown here is derived from an EMBL/GenBank/DDBJ whole genome shotgun (WGS) entry which is preliminary data.</text>
</comment>
<evidence type="ECO:0000256" key="1">
    <source>
        <dbReference type="SAM" id="Phobius"/>
    </source>
</evidence>